<name>A0A5C5Y986_9PLAN</name>
<evidence type="ECO:0000313" key="4">
    <source>
        <dbReference type="Proteomes" id="UP000317238"/>
    </source>
</evidence>
<feature type="region of interest" description="Disordered" evidence="1">
    <location>
        <begin position="33"/>
        <end position="74"/>
    </location>
</feature>
<feature type="compositionally biased region" description="Gly residues" evidence="1">
    <location>
        <begin position="143"/>
        <end position="155"/>
    </location>
</feature>
<feature type="region of interest" description="Disordered" evidence="1">
    <location>
        <begin position="110"/>
        <end position="169"/>
    </location>
</feature>
<evidence type="ECO:0000313" key="3">
    <source>
        <dbReference type="EMBL" id="TWT71011.1"/>
    </source>
</evidence>
<evidence type="ECO:0000259" key="2">
    <source>
        <dbReference type="Pfam" id="PF25560"/>
    </source>
</evidence>
<feature type="region of interest" description="Disordered" evidence="1">
    <location>
        <begin position="192"/>
        <end position="254"/>
    </location>
</feature>
<dbReference type="Pfam" id="PF25560">
    <property type="entry name" value="DUF7932"/>
    <property type="match status" value="1"/>
</dbReference>
<feature type="compositionally biased region" description="Gly residues" evidence="1">
    <location>
        <begin position="201"/>
        <end position="213"/>
    </location>
</feature>
<protein>
    <recommendedName>
        <fullName evidence="2">DUF7932 domain-containing protein</fullName>
    </recommendedName>
</protein>
<accession>A0A5C5Y986</accession>
<evidence type="ECO:0000256" key="1">
    <source>
        <dbReference type="SAM" id="MobiDB-lite"/>
    </source>
</evidence>
<dbReference type="OrthoDB" id="222231at2"/>
<feature type="compositionally biased region" description="Basic and acidic residues" evidence="1">
    <location>
        <begin position="219"/>
        <end position="231"/>
    </location>
</feature>
<dbReference type="EMBL" id="SJPL01000001">
    <property type="protein sequence ID" value="TWT71011.1"/>
    <property type="molecule type" value="Genomic_DNA"/>
</dbReference>
<feature type="compositionally biased region" description="Gly residues" evidence="1">
    <location>
        <begin position="114"/>
        <end position="128"/>
    </location>
</feature>
<keyword evidence="4" id="KW-1185">Reference proteome</keyword>
<dbReference type="RefSeq" id="WP_146439576.1">
    <property type="nucleotide sequence ID" value="NZ_SJPL01000001.1"/>
</dbReference>
<reference evidence="3 4" key="1">
    <citation type="submission" date="2019-02" db="EMBL/GenBank/DDBJ databases">
        <title>Deep-cultivation of Planctomycetes and their phenomic and genomic characterization uncovers novel biology.</title>
        <authorList>
            <person name="Wiegand S."/>
            <person name="Jogler M."/>
            <person name="Boedeker C."/>
            <person name="Pinto D."/>
            <person name="Vollmers J."/>
            <person name="Rivas-Marin E."/>
            <person name="Kohn T."/>
            <person name="Peeters S.H."/>
            <person name="Heuer A."/>
            <person name="Rast P."/>
            <person name="Oberbeckmann S."/>
            <person name="Bunk B."/>
            <person name="Jeske O."/>
            <person name="Meyerdierks A."/>
            <person name="Storesund J.E."/>
            <person name="Kallscheuer N."/>
            <person name="Luecker S."/>
            <person name="Lage O.M."/>
            <person name="Pohl T."/>
            <person name="Merkel B.J."/>
            <person name="Hornburger P."/>
            <person name="Mueller R.-W."/>
            <person name="Bruemmer F."/>
            <person name="Labrenz M."/>
            <person name="Spormann A.M."/>
            <person name="Op Den Camp H."/>
            <person name="Overmann J."/>
            <person name="Amann R."/>
            <person name="Jetten M.S.M."/>
            <person name="Mascher T."/>
            <person name="Medema M.H."/>
            <person name="Devos D.P."/>
            <person name="Kaster A.-K."/>
            <person name="Ovreas L."/>
            <person name="Rohde M."/>
            <person name="Galperin M.Y."/>
            <person name="Jogler C."/>
        </authorList>
    </citation>
    <scope>NUCLEOTIDE SEQUENCE [LARGE SCALE GENOMIC DNA]</scope>
    <source>
        <strain evidence="3 4">Pan14r</strain>
    </source>
</reference>
<comment type="caution">
    <text evidence="3">The sequence shown here is derived from an EMBL/GenBank/DDBJ whole genome shotgun (WGS) entry which is preliminary data.</text>
</comment>
<feature type="region of interest" description="Disordered" evidence="1">
    <location>
        <begin position="1"/>
        <end position="20"/>
    </location>
</feature>
<feature type="domain" description="DUF7932" evidence="2">
    <location>
        <begin position="301"/>
        <end position="416"/>
    </location>
</feature>
<sequence>MAIDRQLDPTDEPGPGCFASVGEIDSLYQLPLRGRNGRHGQHGTSYRRPPARPGKRGANGGNATSPEDGGDANDAIIQLGFSGMDQQNLRLNGPVQIDVNIGDQGYVFMDGRGGRGGNGGDGGNGQPGSRGYRGRDATRFSRGGNGGPGGDGGNAGNATDGGNAGRGSDLRLQIDHRDLGLLMLVKGDQRSGDVGFAGTPGKPGKGGPGGPGGSSYHWTETRTYRDSEGRTRTRVVHRSNPGGFRGRAGRDGAPAFYRPVDGTEARPGRLAIDVRLPEGVVRYPSPYDLQLRTLDVASEYAILEPDSLVSADDITIVNCGGMPTPDNFVVRIFLDRDRWILPDEVDLVLVKSLQPGESFTFQNAGLRFRLGDYDVDRPRRQPFTLDHQVNPHCRMESGICRPFRQFENGEDIEVRFPIELTEIEALGSLTPGESTWVRVGITNVSDETFDNQYLYRAVKSQMRLLSGDLAFQNIAFFDPTDQFFDLMSTDLTCPIGDLRPGQTHQIQTRIGIREDADIVPYQAFRFGIDLHLQRPKSSPRHDEFRCVDYRNWQIRVAEPYRRDDGSRFLLIANRNTDVNDIDRWTQLADYFGSGLDVWDVSYYGFFDLVRRVQQDHSLLDHWRGMTIIIPNDHFRTAAGRTVSFNELSRSQFLKAAADFDINFYIVGDSKTGGEAMLASAMVPLDEFKSDQQLTDQKQFLKAVKRWGNYVARSGDVSQAVASDASEIADQAMGAVHCFDVSKRTFLFQPDQAWLTKQAERLQRRLRKIDPLHRWVIVHRYDTGDTDTNWGFFRHRQVGTLEARRTLDSTKGSVVLYEVDPIDLVDPEFITSNANKHGIFLALKFEDKVDRFIRVVSERVFPRYREDYIDRPLTDEEVQQIGQELLDSIMVDLYNEQLTARNSRVWGPLGVASLTPKLNYLAERSLNYGVTYRQMQENETTLRLLYDLIANLRYMAIESRTVWDLPIFPTAFLKRSRAVSAHMLDRVDRITSAIFGPKLSWWDRWTSASDDYNAFGGAKKKVPKGLARDTADEKILQIETRLRNERTKLSKYTVAQSHDGLTYDPEVLLEKQRVMSGKQFDALVQAEKQAELRRARTEYEVAEQRNELLVPLETAEVTATRQAKSKPTPMGGSL</sequence>
<organism evidence="3 4">
    <name type="scientific">Crateriforma conspicua</name>
    <dbReference type="NCBI Taxonomy" id="2527996"/>
    <lineage>
        <taxon>Bacteria</taxon>
        <taxon>Pseudomonadati</taxon>
        <taxon>Planctomycetota</taxon>
        <taxon>Planctomycetia</taxon>
        <taxon>Planctomycetales</taxon>
        <taxon>Planctomycetaceae</taxon>
        <taxon>Crateriforma</taxon>
    </lineage>
</organism>
<gene>
    <name evidence="3" type="ORF">Pan14r_33210</name>
</gene>
<dbReference type="InterPro" id="IPR057692">
    <property type="entry name" value="DUF7932"/>
</dbReference>
<proteinExistence type="predicted"/>
<dbReference type="AlphaFoldDB" id="A0A5C5Y986"/>
<dbReference type="Proteomes" id="UP000317238">
    <property type="component" value="Unassembled WGS sequence"/>
</dbReference>